<evidence type="ECO:0000256" key="6">
    <source>
        <dbReference type="ARBA" id="ARBA00023187"/>
    </source>
</evidence>
<evidence type="ECO:0000259" key="10">
    <source>
        <dbReference type="Pfam" id="PF11708"/>
    </source>
</evidence>
<dbReference type="PANTHER" id="PTHR12942">
    <property type="entry name" value="STEP II SPLICING FACTOR SLU7"/>
    <property type="match status" value="1"/>
</dbReference>
<dbReference type="Pfam" id="PF11708">
    <property type="entry name" value="Slu7"/>
    <property type="match status" value="1"/>
</dbReference>
<keyword evidence="6 8" id="KW-0508">mRNA splicing</keyword>
<feature type="region of interest" description="Disordered" evidence="9">
    <location>
        <begin position="445"/>
        <end position="490"/>
    </location>
</feature>
<dbReference type="PANTHER" id="PTHR12942:SF2">
    <property type="entry name" value="PRE-MRNA-SPLICING FACTOR SLU7"/>
    <property type="match status" value="1"/>
</dbReference>
<dbReference type="InterPro" id="IPR021715">
    <property type="entry name" value="Slu7_dom"/>
</dbReference>
<evidence type="ECO:0000256" key="8">
    <source>
        <dbReference type="RuleBase" id="RU367071"/>
    </source>
</evidence>
<feature type="compositionally biased region" description="Polar residues" evidence="9">
    <location>
        <begin position="1"/>
        <end position="14"/>
    </location>
</feature>
<dbReference type="InterPro" id="IPR039974">
    <property type="entry name" value="Splicing_factor_SLU7"/>
</dbReference>
<keyword evidence="4 8" id="KW-0507">mRNA processing</keyword>
<evidence type="ECO:0000256" key="2">
    <source>
        <dbReference type="ARBA" id="ARBA00007203"/>
    </source>
</evidence>
<feature type="compositionally biased region" description="Acidic residues" evidence="9">
    <location>
        <begin position="202"/>
        <end position="211"/>
    </location>
</feature>
<feature type="region of interest" description="Disordered" evidence="9">
    <location>
        <begin position="1"/>
        <end position="61"/>
    </location>
</feature>
<organism evidence="11 12">
    <name type="scientific">Glossina brevipalpis</name>
    <dbReference type="NCBI Taxonomy" id="37001"/>
    <lineage>
        <taxon>Eukaryota</taxon>
        <taxon>Metazoa</taxon>
        <taxon>Ecdysozoa</taxon>
        <taxon>Arthropoda</taxon>
        <taxon>Hexapoda</taxon>
        <taxon>Insecta</taxon>
        <taxon>Pterygota</taxon>
        <taxon>Neoptera</taxon>
        <taxon>Endopterygota</taxon>
        <taxon>Diptera</taxon>
        <taxon>Brachycera</taxon>
        <taxon>Muscomorpha</taxon>
        <taxon>Hippoboscoidea</taxon>
        <taxon>Glossinidae</taxon>
        <taxon>Glossina</taxon>
    </lineage>
</organism>
<keyword evidence="5 8" id="KW-0747">Spliceosome</keyword>
<comment type="similarity">
    <text evidence="2 8">Belongs to the SLU7 family.</text>
</comment>
<dbReference type="STRING" id="37001.A0A1A9X1U4"/>
<dbReference type="GO" id="GO:0000398">
    <property type="term" value="P:mRNA splicing, via spliceosome"/>
    <property type="evidence" value="ECO:0007669"/>
    <property type="project" value="UniProtKB-UniRule"/>
</dbReference>
<keyword evidence="7 8" id="KW-0539">Nucleus</keyword>
<dbReference type="VEuPathDB" id="VectorBase:GBRI041130"/>
<evidence type="ECO:0000256" key="4">
    <source>
        <dbReference type="ARBA" id="ARBA00022664"/>
    </source>
</evidence>
<dbReference type="GO" id="GO:0005681">
    <property type="term" value="C:spliceosomal complex"/>
    <property type="evidence" value="ECO:0007669"/>
    <property type="project" value="UniProtKB-UniRule"/>
</dbReference>
<dbReference type="EnsemblMetazoa" id="GBRI041130-RA">
    <property type="protein sequence ID" value="GBRI041130-PA"/>
    <property type="gene ID" value="GBRI041130"/>
</dbReference>
<feature type="region of interest" description="Disordered" evidence="9">
    <location>
        <begin position="76"/>
        <end position="101"/>
    </location>
</feature>
<protein>
    <recommendedName>
        <fullName evidence="3 8">Pre-mRNA-splicing factor SLU7</fullName>
    </recommendedName>
</protein>
<feature type="compositionally biased region" description="Basic and acidic residues" evidence="9">
    <location>
        <begin position="15"/>
        <end position="44"/>
    </location>
</feature>
<feature type="domain" description="Pre-mRNA-splicing factor SLU7" evidence="10">
    <location>
        <begin position="159"/>
        <end position="404"/>
    </location>
</feature>
<feature type="region of interest" description="Disordered" evidence="9">
    <location>
        <begin position="194"/>
        <end position="218"/>
    </location>
</feature>
<feature type="compositionally biased region" description="Basic and acidic residues" evidence="9">
    <location>
        <begin position="86"/>
        <end position="97"/>
    </location>
</feature>
<evidence type="ECO:0000256" key="7">
    <source>
        <dbReference type="ARBA" id="ARBA00023242"/>
    </source>
</evidence>
<evidence type="ECO:0000256" key="1">
    <source>
        <dbReference type="ARBA" id="ARBA00004123"/>
    </source>
</evidence>
<reference evidence="11" key="2">
    <citation type="submission" date="2020-05" db="UniProtKB">
        <authorList>
            <consortium name="EnsemblMetazoa"/>
        </authorList>
    </citation>
    <scope>IDENTIFICATION</scope>
    <source>
        <strain evidence="11">IAEA</strain>
    </source>
</reference>
<comment type="subcellular location">
    <subcellularLocation>
        <location evidence="1 8">Nucleus</location>
    </subcellularLocation>
</comment>
<feature type="compositionally biased region" description="Low complexity" evidence="9">
    <location>
        <begin position="466"/>
        <end position="483"/>
    </location>
</feature>
<evidence type="ECO:0000256" key="5">
    <source>
        <dbReference type="ARBA" id="ARBA00022728"/>
    </source>
</evidence>
<feature type="region of interest" description="Disordered" evidence="9">
    <location>
        <begin position="251"/>
        <end position="277"/>
    </location>
</feature>
<accession>A0A1A9X1U4</accession>
<dbReference type="Proteomes" id="UP000091820">
    <property type="component" value="Unassembled WGS sequence"/>
</dbReference>
<comment type="function">
    <text evidence="8">Involved in pre-mRNA splicing.</text>
</comment>
<evidence type="ECO:0000313" key="12">
    <source>
        <dbReference type="Proteomes" id="UP000091820"/>
    </source>
</evidence>
<evidence type="ECO:0000256" key="9">
    <source>
        <dbReference type="SAM" id="MobiDB-lite"/>
    </source>
</evidence>
<keyword evidence="12" id="KW-1185">Reference proteome</keyword>
<dbReference type="GO" id="GO:0030628">
    <property type="term" value="F:pre-mRNA 3'-splice site binding"/>
    <property type="evidence" value="ECO:0007669"/>
    <property type="project" value="UniProtKB-UniRule"/>
</dbReference>
<comment type="subunit">
    <text evidence="8">Associated with the spliceosome.</text>
</comment>
<proteinExistence type="inferred from homology"/>
<dbReference type="AlphaFoldDB" id="A0A1A9X1U4"/>
<reference evidence="12" key="1">
    <citation type="submission" date="2014-03" db="EMBL/GenBank/DDBJ databases">
        <authorList>
            <person name="Aksoy S."/>
            <person name="Warren W."/>
            <person name="Wilson R.K."/>
        </authorList>
    </citation>
    <scope>NUCLEOTIDE SEQUENCE [LARGE SCALE GENOMIC DNA]</scope>
    <source>
        <strain evidence="12">IAEA</strain>
    </source>
</reference>
<evidence type="ECO:0000256" key="3">
    <source>
        <dbReference type="ARBA" id="ARBA00021377"/>
    </source>
</evidence>
<evidence type="ECO:0000313" key="11">
    <source>
        <dbReference type="EnsemblMetazoa" id="GBRI041130-PA"/>
    </source>
</evidence>
<name>A0A1A9X1U4_9MUSC</name>
<sequence>MSSQTIRTPVSQIIHSKETADEEEPKKKSREDWRKAKELEEARKAGTAPAAVDEEGRDINPHIPQYIANAPWYYGAQGPTLKHQRPQREEDKGELSKKFPKGLDTSHLVTKFRKGACENCGAMTHKRKDCLERPRKVLAKYANSIVVHDEYIAQDEAANYDEKRDRWSSYDPSNHREIIEEYEKVEEAKRQLKAEKLKNDPDAEISDEDGNEDKYVDEVDMPGTKVDSKQRITVRNLRIREDTAKYLRNLDPNSAYYDPKTRSMRDNPNPQVSAEESEFGGENFVRFTGDTTKHAAAQLFAWEAHGKGVDVHLLAEPTKLELLQKEYEKKKEQFKSSTKEDIVEKYGGEEHLQAPPKSLLLAQTEDYIEYSRSGKVIKGMEKPKARSIYQEDIYLNNHTTVWGSYWNSGRWGYKCCKSFIKNSYCVGIKEPEAMVDLAISVVNGDKNVSPKTENADGEVSEDNSNKKSQQGLSSSSTSPSSSSENEEELQKRALALKKSKKKLRQREKRRVKKLIKKENKRLEEVQKVLKEKKVKSLTIEEMVDDRKRPFNSMYDIKAPTEEEIEEWQRKRTRAEDPMLQFIDK</sequence>